<keyword evidence="2" id="KW-1185">Reference proteome</keyword>
<protein>
    <submittedName>
        <fullName evidence="1">Uncharacterized protein</fullName>
    </submittedName>
</protein>
<dbReference type="InParanoid" id="A0A0C2WW77"/>
<accession>A0A0C2WW77</accession>
<evidence type="ECO:0000313" key="1">
    <source>
        <dbReference type="EMBL" id="KIL61061.1"/>
    </source>
</evidence>
<dbReference type="AlphaFoldDB" id="A0A0C2WW77"/>
<organism evidence="1 2">
    <name type="scientific">Amanita muscaria (strain Koide BX008)</name>
    <dbReference type="NCBI Taxonomy" id="946122"/>
    <lineage>
        <taxon>Eukaryota</taxon>
        <taxon>Fungi</taxon>
        <taxon>Dikarya</taxon>
        <taxon>Basidiomycota</taxon>
        <taxon>Agaricomycotina</taxon>
        <taxon>Agaricomycetes</taxon>
        <taxon>Agaricomycetidae</taxon>
        <taxon>Agaricales</taxon>
        <taxon>Pluteineae</taxon>
        <taxon>Amanitaceae</taxon>
        <taxon>Amanita</taxon>
    </lineage>
</organism>
<reference evidence="1 2" key="1">
    <citation type="submission" date="2014-04" db="EMBL/GenBank/DDBJ databases">
        <title>Evolutionary Origins and Diversification of the Mycorrhizal Mutualists.</title>
        <authorList>
            <consortium name="DOE Joint Genome Institute"/>
            <consortium name="Mycorrhizal Genomics Consortium"/>
            <person name="Kohler A."/>
            <person name="Kuo A."/>
            <person name="Nagy L.G."/>
            <person name="Floudas D."/>
            <person name="Copeland A."/>
            <person name="Barry K.W."/>
            <person name="Cichocki N."/>
            <person name="Veneault-Fourrey C."/>
            <person name="LaButti K."/>
            <person name="Lindquist E.A."/>
            <person name="Lipzen A."/>
            <person name="Lundell T."/>
            <person name="Morin E."/>
            <person name="Murat C."/>
            <person name="Riley R."/>
            <person name="Ohm R."/>
            <person name="Sun H."/>
            <person name="Tunlid A."/>
            <person name="Henrissat B."/>
            <person name="Grigoriev I.V."/>
            <person name="Hibbett D.S."/>
            <person name="Martin F."/>
        </authorList>
    </citation>
    <scope>NUCLEOTIDE SEQUENCE [LARGE SCALE GENOMIC DNA]</scope>
    <source>
        <strain evidence="1 2">Koide BX008</strain>
    </source>
</reference>
<evidence type="ECO:0000313" key="2">
    <source>
        <dbReference type="Proteomes" id="UP000054549"/>
    </source>
</evidence>
<gene>
    <name evidence="1" type="ORF">M378DRAFT_167420</name>
</gene>
<proteinExistence type="predicted"/>
<sequence length="80" mass="8877">MQFADSYFFSWTCGPPGFSQPLPNPGLPLIVHPTISVPNWEFRDPLQPTPAHSIILRAVSLAGGITRVTLLSITYHLSRF</sequence>
<dbReference type="EMBL" id="KN818289">
    <property type="protein sequence ID" value="KIL61061.1"/>
    <property type="molecule type" value="Genomic_DNA"/>
</dbReference>
<name>A0A0C2WW77_AMAMK</name>
<dbReference type="Proteomes" id="UP000054549">
    <property type="component" value="Unassembled WGS sequence"/>
</dbReference>
<dbReference type="HOGENOM" id="CLU_2589236_0_0_1"/>